<sequence length="161" mass="18778">MFKKLTKFIVNQMDPCEELVPVESIADNEHFRPLYLLKKKRKPQTIFHRAPYYQRTGFTLHDVLLPGEDGESTEKSTWIIHSSNNSREQTSIYTWSLKSSKPQRRLSTRNPPRHTGASRPNFMPHSLQRFGFYLLPSPTLPPTCSNWLFSFTRAPDRITNA</sequence>
<dbReference type="GO" id="GO:0001786">
    <property type="term" value="F:phosphatidylserine binding"/>
    <property type="evidence" value="ECO:0007669"/>
    <property type="project" value="TreeGrafter"/>
</dbReference>
<organism evidence="6 7">
    <name type="scientific">Catharus ustulatus</name>
    <name type="common">Russet-backed thrush</name>
    <name type="synonym">Hylocichla ustulatus</name>
    <dbReference type="NCBI Taxonomy" id="91951"/>
    <lineage>
        <taxon>Eukaryota</taxon>
        <taxon>Metazoa</taxon>
        <taxon>Chordata</taxon>
        <taxon>Craniata</taxon>
        <taxon>Vertebrata</taxon>
        <taxon>Euteleostomi</taxon>
        <taxon>Archelosauria</taxon>
        <taxon>Archosauria</taxon>
        <taxon>Dinosauria</taxon>
        <taxon>Saurischia</taxon>
        <taxon>Theropoda</taxon>
        <taxon>Coelurosauria</taxon>
        <taxon>Aves</taxon>
        <taxon>Neognathae</taxon>
        <taxon>Neoaves</taxon>
        <taxon>Telluraves</taxon>
        <taxon>Australaves</taxon>
        <taxon>Passeriformes</taxon>
        <taxon>Turdidae</taxon>
        <taxon>Catharus</taxon>
    </lineage>
</organism>
<evidence type="ECO:0000256" key="1">
    <source>
        <dbReference type="ARBA" id="ARBA00004308"/>
    </source>
</evidence>
<accession>A0A8C3URV9</accession>
<dbReference type="InterPro" id="IPR007677">
    <property type="entry name" value="Gasdermin"/>
</dbReference>
<evidence type="ECO:0000259" key="5">
    <source>
        <dbReference type="Pfam" id="PF04598"/>
    </source>
</evidence>
<dbReference type="PANTHER" id="PTHR16399">
    <property type="entry name" value="GASDERMIN"/>
    <property type="match status" value="1"/>
</dbReference>
<evidence type="ECO:0000256" key="2">
    <source>
        <dbReference type="ARBA" id="ARBA00009279"/>
    </source>
</evidence>
<reference evidence="6" key="3">
    <citation type="submission" date="2025-09" db="UniProtKB">
        <authorList>
            <consortium name="Ensembl"/>
        </authorList>
    </citation>
    <scope>IDENTIFICATION</scope>
</reference>
<reference evidence="6" key="1">
    <citation type="submission" date="2020-10" db="EMBL/GenBank/DDBJ databases">
        <title>Catharus ustulatus (Swainson's thrush) genome, bCatUst1, primary haplotype v2.</title>
        <authorList>
            <person name="Delmore K."/>
            <person name="Vafadar M."/>
            <person name="Formenti G."/>
            <person name="Chow W."/>
            <person name="Pelan S."/>
            <person name="Howe K."/>
            <person name="Rhie A."/>
            <person name="Mountcastle J."/>
            <person name="Haase B."/>
            <person name="Fedrigo O."/>
            <person name="Jarvis E.D."/>
        </authorList>
    </citation>
    <scope>NUCLEOTIDE SEQUENCE [LARGE SCALE GENOMIC DNA]</scope>
</reference>
<dbReference type="PANTHER" id="PTHR16399:SF18">
    <property type="entry name" value="GASDERMIN-A"/>
    <property type="match status" value="1"/>
</dbReference>
<evidence type="ECO:0000313" key="7">
    <source>
        <dbReference type="Proteomes" id="UP000694563"/>
    </source>
</evidence>
<evidence type="ECO:0000313" key="6">
    <source>
        <dbReference type="Ensembl" id="ENSCUSP00005017556.1"/>
    </source>
</evidence>
<dbReference type="Ensembl" id="ENSCUST00005018221.1">
    <property type="protein sequence ID" value="ENSCUSP00005017556.1"/>
    <property type="gene ID" value="ENSCUSG00005011264.1"/>
</dbReference>
<keyword evidence="7" id="KW-1185">Reference proteome</keyword>
<reference evidence="6" key="2">
    <citation type="submission" date="2025-08" db="UniProtKB">
        <authorList>
            <consortium name="Ensembl"/>
        </authorList>
    </citation>
    <scope>IDENTIFICATION</scope>
</reference>
<dbReference type="AlphaFoldDB" id="A0A8C3URV9"/>
<keyword evidence="3" id="KW-0472">Membrane</keyword>
<name>A0A8C3URV9_CATUS</name>
<evidence type="ECO:0000256" key="3">
    <source>
        <dbReference type="ARBA" id="ARBA00023136"/>
    </source>
</evidence>
<dbReference type="GO" id="GO:0005546">
    <property type="term" value="F:phosphatidylinositol-4,5-bisphosphate binding"/>
    <property type="evidence" value="ECO:0007669"/>
    <property type="project" value="TreeGrafter"/>
</dbReference>
<dbReference type="GO" id="GO:0070269">
    <property type="term" value="P:pyroptotic inflammatory response"/>
    <property type="evidence" value="ECO:0007669"/>
    <property type="project" value="TreeGrafter"/>
</dbReference>
<protein>
    <recommendedName>
        <fullName evidence="5">Gasdermin pore forming domain-containing protein</fullName>
    </recommendedName>
</protein>
<dbReference type="GO" id="GO:0042742">
    <property type="term" value="P:defense response to bacterium"/>
    <property type="evidence" value="ECO:0007669"/>
    <property type="project" value="TreeGrafter"/>
</dbReference>
<evidence type="ECO:0000256" key="4">
    <source>
        <dbReference type="SAM" id="MobiDB-lite"/>
    </source>
</evidence>
<dbReference type="Pfam" id="PF04598">
    <property type="entry name" value="Gasdermin"/>
    <property type="match status" value="1"/>
</dbReference>
<feature type="region of interest" description="Disordered" evidence="4">
    <location>
        <begin position="100"/>
        <end position="121"/>
    </location>
</feature>
<proteinExistence type="inferred from homology"/>
<dbReference type="GO" id="GO:0070273">
    <property type="term" value="F:phosphatidylinositol-4-phosphate binding"/>
    <property type="evidence" value="ECO:0007669"/>
    <property type="project" value="TreeGrafter"/>
</dbReference>
<dbReference type="GO" id="GO:0012505">
    <property type="term" value="C:endomembrane system"/>
    <property type="evidence" value="ECO:0007669"/>
    <property type="project" value="UniProtKB-SubCell"/>
</dbReference>
<dbReference type="Proteomes" id="UP000694563">
    <property type="component" value="Chromosome 23"/>
</dbReference>
<comment type="subcellular location">
    <subcellularLocation>
        <location evidence="1">Endomembrane system</location>
    </subcellularLocation>
</comment>
<comment type="similarity">
    <text evidence="2">Belongs to the gasdermin family.</text>
</comment>
<dbReference type="InterPro" id="IPR040460">
    <property type="entry name" value="Gasdermin_pore"/>
</dbReference>
<feature type="domain" description="Gasdermin pore forming" evidence="5">
    <location>
        <begin position="1"/>
        <end position="76"/>
    </location>
</feature>